<dbReference type="RefSeq" id="WP_281927857.1">
    <property type="nucleotide sequence ID" value="NZ_AP027142.1"/>
</dbReference>
<protein>
    <submittedName>
        <fullName evidence="3">Toxin ParE3</fullName>
    </submittedName>
</protein>
<dbReference type="Gene3D" id="3.30.2310.20">
    <property type="entry name" value="RelE-like"/>
    <property type="match status" value="1"/>
</dbReference>
<accession>A0ABN6VFZ3</accession>
<dbReference type="EMBL" id="AP027142">
    <property type="protein sequence ID" value="BDV34623.1"/>
    <property type="molecule type" value="Genomic_DNA"/>
</dbReference>
<dbReference type="Proteomes" id="UP001317629">
    <property type="component" value="Chromosome"/>
</dbReference>
<dbReference type="InterPro" id="IPR035093">
    <property type="entry name" value="RelE/ParE_toxin_dom_sf"/>
</dbReference>
<dbReference type="Pfam" id="PF05016">
    <property type="entry name" value="ParE_toxin"/>
    <property type="match status" value="1"/>
</dbReference>
<name>A0ABN6VFZ3_9HYPH</name>
<sequence>MKIRRSAAARDDLERIYRYFAGLNPYAAKRIIIEIDQKFSMLADNPRLGRERPEFRIGARSFVSRNYVILYRISEAELMILRVLDGRMDIETQLDK</sequence>
<dbReference type="PANTHER" id="PTHR33755">
    <property type="entry name" value="TOXIN PARE1-RELATED"/>
    <property type="match status" value="1"/>
</dbReference>
<dbReference type="InterPro" id="IPR051803">
    <property type="entry name" value="TA_system_RelE-like_toxin"/>
</dbReference>
<evidence type="ECO:0000313" key="4">
    <source>
        <dbReference type="Proteomes" id="UP001317629"/>
    </source>
</evidence>
<keyword evidence="2" id="KW-1277">Toxin-antitoxin system</keyword>
<organism evidence="3 4">
    <name type="scientific">Methylocystis iwaonis</name>
    <dbReference type="NCBI Taxonomy" id="2885079"/>
    <lineage>
        <taxon>Bacteria</taxon>
        <taxon>Pseudomonadati</taxon>
        <taxon>Pseudomonadota</taxon>
        <taxon>Alphaproteobacteria</taxon>
        <taxon>Hyphomicrobiales</taxon>
        <taxon>Methylocystaceae</taxon>
        <taxon>Methylocystis</taxon>
    </lineage>
</organism>
<evidence type="ECO:0000313" key="3">
    <source>
        <dbReference type="EMBL" id="BDV34623.1"/>
    </source>
</evidence>
<comment type="similarity">
    <text evidence="1">Belongs to the RelE toxin family.</text>
</comment>
<evidence type="ECO:0000256" key="1">
    <source>
        <dbReference type="ARBA" id="ARBA00006226"/>
    </source>
</evidence>
<evidence type="ECO:0000256" key="2">
    <source>
        <dbReference type="ARBA" id="ARBA00022649"/>
    </source>
</evidence>
<keyword evidence="4" id="KW-1185">Reference proteome</keyword>
<dbReference type="InterPro" id="IPR007712">
    <property type="entry name" value="RelE/ParE_toxin"/>
</dbReference>
<reference evidence="3 4" key="1">
    <citation type="journal article" date="2023" name="Int. J. Syst. Evol. Microbiol.">
        <title>Methylocystis iwaonis sp. nov., a type II methane-oxidizing bacterium from surface soil of a rice paddy field in Japan, and emended description of the genus Methylocystis (ex Whittenbury et al. 1970) Bowman et al. 1993.</title>
        <authorList>
            <person name="Kaise H."/>
            <person name="Sawadogo J.B."/>
            <person name="Alam M.S."/>
            <person name="Ueno C."/>
            <person name="Dianou D."/>
            <person name="Shinjo R."/>
            <person name="Asakawa S."/>
        </authorList>
    </citation>
    <scope>NUCLEOTIDE SEQUENCE [LARGE SCALE GENOMIC DNA]</scope>
    <source>
        <strain evidence="3 4">SS37A-Re</strain>
    </source>
</reference>
<gene>
    <name evidence="3" type="primary">parE-3</name>
    <name evidence="3" type="ORF">SS37A_21520</name>
</gene>
<proteinExistence type="inferred from homology"/>